<name>A0A9P7SX44_9HYPO</name>
<reference evidence="1" key="1">
    <citation type="journal article" date="2020" name="bioRxiv">
        <title>Whole genome comparisons of ergot fungi reveals the divergence and evolution of species within the genus Claviceps are the result of varying mechanisms driving genome evolution and host range expansion.</title>
        <authorList>
            <person name="Wyka S.A."/>
            <person name="Mondo S.J."/>
            <person name="Liu M."/>
            <person name="Dettman J."/>
            <person name="Nalam V."/>
            <person name="Broders K.D."/>
        </authorList>
    </citation>
    <scope>NUCLEOTIDE SEQUENCE</scope>
    <source>
        <strain evidence="1">CCC 602</strain>
    </source>
</reference>
<dbReference type="AlphaFoldDB" id="A0A9P7SX44"/>
<accession>A0A9P7SX44</accession>
<comment type="caution">
    <text evidence="1">The sequence shown here is derived from an EMBL/GenBank/DDBJ whole genome shotgun (WGS) entry which is preliminary data.</text>
</comment>
<sequence>MDLRRAWDEGLGELANGSSRLQASGTSGFQKTVPAAKAAATCDVRRTMYVVAHLDELPGRHTVECRAQ</sequence>
<dbReference type="EMBL" id="SRPW01001354">
    <property type="protein sequence ID" value="KAG6002371.1"/>
    <property type="molecule type" value="Genomic_DNA"/>
</dbReference>
<organism evidence="1 2">
    <name type="scientific">Claviceps pusilla</name>
    <dbReference type="NCBI Taxonomy" id="123648"/>
    <lineage>
        <taxon>Eukaryota</taxon>
        <taxon>Fungi</taxon>
        <taxon>Dikarya</taxon>
        <taxon>Ascomycota</taxon>
        <taxon>Pezizomycotina</taxon>
        <taxon>Sordariomycetes</taxon>
        <taxon>Hypocreomycetidae</taxon>
        <taxon>Hypocreales</taxon>
        <taxon>Clavicipitaceae</taxon>
        <taxon>Claviceps</taxon>
    </lineage>
</organism>
<evidence type="ECO:0000313" key="2">
    <source>
        <dbReference type="Proteomes" id="UP000748025"/>
    </source>
</evidence>
<evidence type="ECO:0000313" key="1">
    <source>
        <dbReference type="EMBL" id="KAG6002371.1"/>
    </source>
</evidence>
<keyword evidence="2" id="KW-1185">Reference proteome</keyword>
<protein>
    <submittedName>
        <fullName evidence="1">Uncharacterized protein</fullName>
    </submittedName>
</protein>
<proteinExistence type="predicted"/>
<gene>
    <name evidence="1" type="ORF">E4U43_001131</name>
</gene>
<dbReference type="Proteomes" id="UP000748025">
    <property type="component" value="Unassembled WGS sequence"/>
</dbReference>